<evidence type="ECO:0000313" key="2">
    <source>
        <dbReference type="EMBL" id="KXZ60820.1"/>
    </source>
</evidence>
<organism evidence="2 3">
    <name type="scientific">Microbacterium laevaniformans</name>
    <dbReference type="NCBI Taxonomy" id="36807"/>
    <lineage>
        <taxon>Bacteria</taxon>
        <taxon>Bacillati</taxon>
        <taxon>Actinomycetota</taxon>
        <taxon>Actinomycetes</taxon>
        <taxon>Micrococcales</taxon>
        <taxon>Microbacteriaceae</taxon>
        <taxon>Microbacterium</taxon>
    </lineage>
</organism>
<dbReference type="STRING" id="36807.Mlaev_01071"/>
<name>A0A150HGS9_9MICO</name>
<evidence type="ECO:0000313" key="3">
    <source>
        <dbReference type="Proteomes" id="UP000075357"/>
    </source>
</evidence>
<dbReference type="AlphaFoldDB" id="A0A150HGS9"/>
<gene>
    <name evidence="2" type="ORF">Mlaev_01071</name>
</gene>
<dbReference type="PATRIC" id="fig|36807.3.peg.1100"/>
<proteinExistence type="predicted"/>
<protein>
    <submittedName>
        <fullName evidence="2">Uncharacterized protein</fullName>
    </submittedName>
</protein>
<reference evidence="2 3" key="1">
    <citation type="submission" date="2016-01" db="EMBL/GenBank/DDBJ databases">
        <title>Draft genome sequences of Microbacterium laevaniformans LCDC 91-0039 and the type strain of Microbacterium hominis LCDC 84-209.</title>
        <authorList>
            <person name="Bernier A.-M."/>
            <person name="Bernard K."/>
        </authorList>
    </citation>
    <scope>NUCLEOTIDE SEQUENCE [LARGE SCALE GENOMIC DNA]</scope>
    <source>
        <strain evidence="2 3">LCDC 91-0039</strain>
    </source>
</reference>
<sequence length="88" mass="9445">MFEAEQAKALSAALEDMTAQLEKIAAEELELHRQVNPGGGPTPISPDAVAILSARMQIVTLTNAVMTIGATLNEILRDRIAERDMGLD</sequence>
<accession>A0A150HGS9</accession>
<evidence type="ECO:0000256" key="1">
    <source>
        <dbReference type="SAM" id="Coils"/>
    </source>
</evidence>
<dbReference type="RefSeq" id="WP_061682540.1">
    <property type="nucleotide sequence ID" value="NZ_LRAD01000026.1"/>
</dbReference>
<dbReference type="EMBL" id="LRAD01000026">
    <property type="protein sequence ID" value="KXZ60820.1"/>
    <property type="molecule type" value="Genomic_DNA"/>
</dbReference>
<feature type="coiled-coil region" evidence="1">
    <location>
        <begin position="7"/>
        <end position="34"/>
    </location>
</feature>
<keyword evidence="3" id="KW-1185">Reference proteome</keyword>
<comment type="caution">
    <text evidence="2">The sequence shown here is derived from an EMBL/GenBank/DDBJ whole genome shotgun (WGS) entry which is preliminary data.</text>
</comment>
<keyword evidence="1" id="KW-0175">Coiled coil</keyword>
<dbReference type="Proteomes" id="UP000075357">
    <property type="component" value="Unassembled WGS sequence"/>
</dbReference>